<dbReference type="GO" id="GO:0006950">
    <property type="term" value="P:response to stress"/>
    <property type="evidence" value="ECO:0007669"/>
    <property type="project" value="TreeGrafter"/>
</dbReference>
<dbReference type="Pfam" id="PF12802">
    <property type="entry name" value="MarR_2"/>
    <property type="match status" value="1"/>
</dbReference>
<organism evidence="2 3">
    <name type="scientific">Faecalicatena orotica</name>
    <dbReference type="NCBI Taxonomy" id="1544"/>
    <lineage>
        <taxon>Bacteria</taxon>
        <taxon>Bacillati</taxon>
        <taxon>Bacillota</taxon>
        <taxon>Clostridia</taxon>
        <taxon>Lachnospirales</taxon>
        <taxon>Lachnospiraceae</taxon>
        <taxon>Faecalicatena</taxon>
    </lineage>
</organism>
<dbReference type="PANTHER" id="PTHR33164:SF89">
    <property type="entry name" value="MARR FAMILY REGULATORY PROTEIN"/>
    <property type="match status" value="1"/>
</dbReference>
<dbReference type="InterPro" id="IPR036388">
    <property type="entry name" value="WH-like_DNA-bd_sf"/>
</dbReference>
<dbReference type="PANTHER" id="PTHR33164">
    <property type="entry name" value="TRANSCRIPTIONAL REGULATOR, MARR FAMILY"/>
    <property type="match status" value="1"/>
</dbReference>
<dbReference type="GO" id="GO:0003700">
    <property type="term" value="F:DNA-binding transcription factor activity"/>
    <property type="evidence" value="ECO:0007669"/>
    <property type="project" value="InterPro"/>
</dbReference>
<reference evidence="2 3" key="1">
    <citation type="submission" date="2018-05" db="EMBL/GenBank/DDBJ databases">
        <title>The Hungate 1000. A catalogue of reference genomes from the rumen microbiome.</title>
        <authorList>
            <person name="Kelly W."/>
        </authorList>
    </citation>
    <scope>NUCLEOTIDE SEQUENCE [LARGE SCALE GENOMIC DNA]</scope>
    <source>
        <strain evidence="2 3">NLAE-zl-C242</strain>
    </source>
</reference>
<comment type="caution">
    <text evidence="2">The sequence shown here is derived from an EMBL/GenBank/DDBJ whole genome shotgun (WGS) entry which is preliminary data.</text>
</comment>
<dbReference type="SMART" id="SM00347">
    <property type="entry name" value="HTH_MARR"/>
    <property type="match status" value="1"/>
</dbReference>
<dbReference type="OrthoDB" id="3232829at2"/>
<sequence>MKTSLEQIKLYTTLWRETTSLYEDWAKRHGLSYYELLVILSLSESEGICKQKDICREWVLPKQTVNTILKHFMERSWVTLVPSEEDRRNKDILLTDAGNEFVQIAVNELQAHECAVWNSLGQEKSRALIEITALYNKLFKEADTDEPT</sequence>
<keyword evidence="2" id="KW-0238">DNA-binding</keyword>
<proteinExistence type="predicted"/>
<dbReference type="Gene3D" id="1.10.10.10">
    <property type="entry name" value="Winged helix-like DNA-binding domain superfamily/Winged helix DNA-binding domain"/>
    <property type="match status" value="1"/>
</dbReference>
<gene>
    <name evidence="2" type="ORF">A8806_1145</name>
</gene>
<dbReference type="InterPro" id="IPR036390">
    <property type="entry name" value="WH_DNA-bd_sf"/>
</dbReference>
<dbReference type="RefSeq" id="WP_109732911.1">
    <property type="nucleotide sequence ID" value="NZ_BAAACK010000015.1"/>
</dbReference>
<evidence type="ECO:0000313" key="3">
    <source>
        <dbReference type="Proteomes" id="UP000245845"/>
    </source>
</evidence>
<dbReference type="InterPro" id="IPR000835">
    <property type="entry name" value="HTH_MarR-typ"/>
</dbReference>
<dbReference type="PROSITE" id="PS50995">
    <property type="entry name" value="HTH_MARR_2"/>
    <property type="match status" value="1"/>
</dbReference>
<dbReference type="Proteomes" id="UP000245845">
    <property type="component" value="Unassembled WGS sequence"/>
</dbReference>
<dbReference type="SUPFAM" id="SSF46785">
    <property type="entry name" value="Winged helix' DNA-binding domain"/>
    <property type="match status" value="1"/>
</dbReference>
<keyword evidence="3" id="KW-1185">Reference proteome</keyword>
<dbReference type="AlphaFoldDB" id="A0A2Y9BI11"/>
<evidence type="ECO:0000313" key="2">
    <source>
        <dbReference type="EMBL" id="PWJ23381.1"/>
    </source>
</evidence>
<dbReference type="InterPro" id="IPR039422">
    <property type="entry name" value="MarR/SlyA-like"/>
</dbReference>
<dbReference type="EMBL" id="QGDL01000014">
    <property type="protein sequence ID" value="PWJ23381.1"/>
    <property type="molecule type" value="Genomic_DNA"/>
</dbReference>
<accession>A0A2Y9BI11</accession>
<feature type="domain" description="HTH marR-type" evidence="1">
    <location>
        <begin position="1"/>
        <end position="140"/>
    </location>
</feature>
<dbReference type="GO" id="GO:0003677">
    <property type="term" value="F:DNA binding"/>
    <property type="evidence" value="ECO:0007669"/>
    <property type="project" value="UniProtKB-KW"/>
</dbReference>
<protein>
    <submittedName>
        <fullName evidence="2">DNA-binding MarR family transcriptional regulator</fullName>
    </submittedName>
</protein>
<evidence type="ECO:0000259" key="1">
    <source>
        <dbReference type="PROSITE" id="PS50995"/>
    </source>
</evidence>
<name>A0A2Y9BI11_9FIRM</name>